<dbReference type="Pfam" id="PF12697">
    <property type="entry name" value="Abhydrolase_6"/>
    <property type="match status" value="1"/>
</dbReference>
<reference evidence="2" key="2">
    <citation type="journal article" date="2023" name="IMA Fungus">
        <title>Comparative genomic study of the Penicillium genus elucidates a diverse pangenome and 15 lateral gene transfer events.</title>
        <authorList>
            <person name="Petersen C."/>
            <person name="Sorensen T."/>
            <person name="Nielsen M.R."/>
            <person name="Sondergaard T.E."/>
            <person name="Sorensen J.L."/>
            <person name="Fitzpatrick D.A."/>
            <person name="Frisvad J.C."/>
            <person name="Nielsen K.L."/>
        </authorList>
    </citation>
    <scope>NUCLEOTIDE SEQUENCE</scope>
    <source>
        <strain evidence="2">IBT 26290</strain>
    </source>
</reference>
<organism evidence="2 3">
    <name type="scientific">Penicillium canariense</name>
    <dbReference type="NCBI Taxonomy" id="189055"/>
    <lineage>
        <taxon>Eukaryota</taxon>
        <taxon>Fungi</taxon>
        <taxon>Dikarya</taxon>
        <taxon>Ascomycota</taxon>
        <taxon>Pezizomycotina</taxon>
        <taxon>Eurotiomycetes</taxon>
        <taxon>Eurotiomycetidae</taxon>
        <taxon>Eurotiales</taxon>
        <taxon>Aspergillaceae</taxon>
        <taxon>Penicillium</taxon>
    </lineage>
</organism>
<dbReference type="OrthoDB" id="294702at2759"/>
<keyword evidence="3" id="KW-1185">Reference proteome</keyword>
<evidence type="ECO:0000313" key="2">
    <source>
        <dbReference type="EMBL" id="KAJ5152778.1"/>
    </source>
</evidence>
<reference evidence="2" key="1">
    <citation type="submission" date="2022-11" db="EMBL/GenBank/DDBJ databases">
        <authorList>
            <person name="Petersen C."/>
        </authorList>
    </citation>
    <scope>NUCLEOTIDE SEQUENCE</scope>
    <source>
        <strain evidence="2">IBT 26290</strain>
    </source>
</reference>
<proteinExistence type="predicted"/>
<accession>A0A9W9HMC0</accession>
<comment type="caution">
    <text evidence="2">The sequence shown here is derived from an EMBL/GenBank/DDBJ whole genome shotgun (WGS) entry which is preliminary data.</text>
</comment>
<name>A0A9W9HMC0_9EURO</name>
<dbReference type="Proteomes" id="UP001149163">
    <property type="component" value="Unassembled WGS sequence"/>
</dbReference>
<protein>
    <recommendedName>
        <fullName evidence="1">AB hydrolase-1 domain-containing protein</fullName>
    </recommendedName>
</protein>
<dbReference type="PANTHER" id="PTHR43689:SF8">
    <property type="entry name" value="ALPHA_BETA-HYDROLASES SUPERFAMILY PROTEIN"/>
    <property type="match status" value="1"/>
</dbReference>
<gene>
    <name evidence="2" type="ORF">N7482_009256</name>
</gene>
<evidence type="ECO:0000313" key="3">
    <source>
        <dbReference type="Proteomes" id="UP001149163"/>
    </source>
</evidence>
<dbReference type="Gene3D" id="3.40.50.1820">
    <property type="entry name" value="alpha/beta hydrolase"/>
    <property type="match status" value="1"/>
</dbReference>
<dbReference type="RefSeq" id="XP_056539086.1">
    <property type="nucleotide sequence ID" value="XM_056691380.1"/>
</dbReference>
<dbReference type="AlphaFoldDB" id="A0A9W9HMC0"/>
<evidence type="ECO:0000259" key="1">
    <source>
        <dbReference type="Pfam" id="PF12697"/>
    </source>
</evidence>
<dbReference type="InterPro" id="IPR000073">
    <property type="entry name" value="AB_hydrolase_1"/>
</dbReference>
<feature type="domain" description="AB hydrolase-1" evidence="1">
    <location>
        <begin position="40"/>
        <end position="310"/>
    </location>
</feature>
<dbReference type="GO" id="GO:0072330">
    <property type="term" value="P:monocarboxylic acid biosynthetic process"/>
    <property type="evidence" value="ECO:0007669"/>
    <property type="project" value="UniProtKB-ARBA"/>
</dbReference>
<dbReference type="InterPro" id="IPR029058">
    <property type="entry name" value="AB_hydrolase_fold"/>
</dbReference>
<dbReference type="GO" id="GO:0017000">
    <property type="term" value="P:antibiotic biosynthetic process"/>
    <property type="evidence" value="ECO:0007669"/>
    <property type="project" value="UniProtKB-ARBA"/>
</dbReference>
<dbReference type="SUPFAM" id="SSF53474">
    <property type="entry name" value="alpha/beta-Hydrolases"/>
    <property type="match status" value="1"/>
</dbReference>
<dbReference type="GeneID" id="81430556"/>
<dbReference type="PANTHER" id="PTHR43689">
    <property type="entry name" value="HYDROLASE"/>
    <property type="match status" value="1"/>
</dbReference>
<dbReference type="EMBL" id="JAPQKN010000007">
    <property type="protein sequence ID" value="KAJ5152778.1"/>
    <property type="molecule type" value="Genomic_DNA"/>
</dbReference>
<sequence>MEPLSTWERGKVSGMVSLPSGQHIFVSVCGPDRVAGQPLIIIVPGVACSVKEWAAVRRLLQPTKRVLAYERPGMGASEESCVPATAANMARDLDALLKVLRFTPPFVLVCHSYGGIIAREFLEHRLKEKSDNNDVVGMVFVDANQEKSIVLWPDPNFEALGKGLDWYTVTGLALRWALTDNEWKAVVDEKSSTKHQRTTEREMEHYIESCEALGTKKQLNRRPPLLHEHPISIIRGHPEIELRKVLTAGVEMGNGSAQQRRQFEEKLDMYPKWNERLQRENLAMSAKSRYRDLKECGHFIHMEKPEAIVEEIEWVLENI</sequence>